<evidence type="ECO:0000313" key="6">
    <source>
        <dbReference type="Proteomes" id="UP001420932"/>
    </source>
</evidence>
<feature type="domain" description="AMP-dependent synthetase/ligase" evidence="3">
    <location>
        <begin position="21"/>
        <end position="399"/>
    </location>
</feature>
<dbReference type="PROSITE" id="PS00455">
    <property type="entry name" value="AMP_BINDING"/>
    <property type="match status" value="1"/>
</dbReference>
<dbReference type="InterPro" id="IPR020845">
    <property type="entry name" value="AMP-binding_CS"/>
</dbReference>
<dbReference type="Gene3D" id="3.40.50.12780">
    <property type="entry name" value="N-terminal domain of ligase-like"/>
    <property type="match status" value="1"/>
</dbReference>
<dbReference type="PANTHER" id="PTHR43859">
    <property type="entry name" value="ACYL-ACTIVATING ENZYME"/>
    <property type="match status" value="1"/>
</dbReference>
<dbReference type="Gene3D" id="3.30.300.30">
    <property type="match status" value="1"/>
</dbReference>
<dbReference type="InterPro" id="IPR000873">
    <property type="entry name" value="AMP-dep_synth/lig_dom"/>
</dbReference>
<evidence type="ECO:0000256" key="2">
    <source>
        <dbReference type="ARBA" id="ARBA00022598"/>
    </source>
</evidence>
<dbReference type="InterPro" id="IPR045851">
    <property type="entry name" value="AMP-bd_C_sf"/>
</dbReference>
<protein>
    <recommendedName>
        <fullName evidence="7">4-coumarate--CoA ligase</fullName>
    </recommendedName>
</protein>
<evidence type="ECO:0000259" key="3">
    <source>
        <dbReference type="Pfam" id="PF00501"/>
    </source>
</evidence>
<sequence length="548" mass="60309">MDQLKPSPANSSPLTPLGFLDRAATVYGDSTSVVYNATSYTWTQTHRRCLQLASSLVSLGIRPGHVVSVLAPNVPAVYELHFAVPMSGAVLHTINTHLDAHTVSVLLRHSESKLIFVDILSYPVLQDAMKDTTVDPPIVVLITDVYVDAPSPAVDHTYERLVEMGNHDFKWVRPKSEWDPIVLNYTSGTTSAPKGVVHCHRGLFIVCTVVLMEWSVPKQPVYLWTLPMFHGNGWSFTWGMAAVGGTNICIRKVDVAVIYRSIRTHRVTHMCCAPVVLNMLANAPSDRFQPLTHSVHVLTGGSAPPAPVLERVETMGFIVTHAYGLTETGGTVVLCAWKREWDGLPLSERAKLKARQGVRTVSMEDVDVVDPGSGRSVKRNGSTLGEIALRGGCLMLGYLKDPVSTSECMGRHGWFYTGDVGVMHPDGYLEIKDRSKDVINSGGEKVSCVEVESVLYSNPLVYEAAVVARPDGFWGETPCAFVSLKAGSGRVTEKEIIEYCRERMPRYMVPKYVVFKDELPKTSTGKIKKFVLRDMAKSFSALKKVDCS</sequence>
<comment type="caution">
    <text evidence="5">The sequence shown here is derived from an EMBL/GenBank/DDBJ whole genome shotgun (WGS) entry which is preliminary data.</text>
</comment>
<evidence type="ECO:0008006" key="7">
    <source>
        <dbReference type="Google" id="ProtNLM"/>
    </source>
</evidence>
<dbReference type="NCBIfam" id="NF006020">
    <property type="entry name" value="PRK08162.1"/>
    <property type="match status" value="1"/>
</dbReference>
<gene>
    <name evidence="5" type="ORF">Syun_022350</name>
</gene>
<dbReference type="AlphaFoldDB" id="A0AAP0F7K4"/>
<dbReference type="CDD" id="cd12118">
    <property type="entry name" value="ttLC_FACS_AEE21_like"/>
    <property type="match status" value="1"/>
</dbReference>
<dbReference type="PANTHER" id="PTHR43859:SF57">
    <property type="entry name" value="ACYL-ACTIVATING ENZYME 8-RELATED"/>
    <property type="match status" value="1"/>
</dbReference>
<dbReference type="SUPFAM" id="SSF56801">
    <property type="entry name" value="Acetyl-CoA synthetase-like"/>
    <property type="match status" value="1"/>
</dbReference>
<dbReference type="InterPro" id="IPR025110">
    <property type="entry name" value="AMP-bd_C"/>
</dbReference>
<keyword evidence="6" id="KW-1185">Reference proteome</keyword>
<dbReference type="FunFam" id="3.40.50.12780:FF:000003">
    <property type="entry name" value="Long-chain-fatty-acid--CoA ligase FadD"/>
    <property type="match status" value="1"/>
</dbReference>
<feature type="domain" description="AMP-binding enzyme C-terminal" evidence="4">
    <location>
        <begin position="450"/>
        <end position="526"/>
    </location>
</feature>
<dbReference type="InterPro" id="IPR042099">
    <property type="entry name" value="ANL_N_sf"/>
</dbReference>
<keyword evidence="2" id="KW-0436">Ligase</keyword>
<evidence type="ECO:0000256" key="1">
    <source>
        <dbReference type="ARBA" id="ARBA00006432"/>
    </source>
</evidence>
<proteinExistence type="inferred from homology"/>
<evidence type="ECO:0000259" key="4">
    <source>
        <dbReference type="Pfam" id="PF13193"/>
    </source>
</evidence>
<dbReference type="Pfam" id="PF13193">
    <property type="entry name" value="AMP-binding_C"/>
    <property type="match status" value="1"/>
</dbReference>
<comment type="similarity">
    <text evidence="1">Belongs to the ATP-dependent AMP-binding enzyme family.</text>
</comment>
<dbReference type="GO" id="GO:0016874">
    <property type="term" value="F:ligase activity"/>
    <property type="evidence" value="ECO:0007669"/>
    <property type="project" value="UniProtKB-KW"/>
</dbReference>
<dbReference type="Pfam" id="PF00501">
    <property type="entry name" value="AMP-binding"/>
    <property type="match status" value="1"/>
</dbReference>
<dbReference type="FunFam" id="3.30.300.30:FF:000008">
    <property type="entry name" value="2,3-dihydroxybenzoate-AMP ligase"/>
    <property type="match status" value="1"/>
</dbReference>
<dbReference type="EMBL" id="JBBNAF010000010">
    <property type="protein sequence ID" value="KAK9106339.1"/>
    <property type="molecule type" value="Genomic_DNA"/>
</dbReference>
<name>A0AAP0F7K4_9MAGN</name>
<evidence type="ECO:0000313" key="5">
    <source>
        <dbReference type="EMBL" id="KAK9106339.1"/>
    </source>
</evidence>
<dbReference type="Proteomes" id="UP001420932">
    <property type="component" value="Unassembled WGS sequence"/>
</dbReference>
<accession>A0AAP0F7K4</accession>
<organism evidence="5 6">
    <name type="scientific">Stephania yunnanensis</name>
    <dbReference type="NCBI Taxonomy" id="152371"/>
    <lineage>
        <taxon>Eukaryota</taxon>
        <taxon>Viridiplantae</taxon>
        <taxon>Streptophyta</taxon>
        <taxon>Embryophyta</taxon>
        <taxon>Tracheophyta</taxon>
        <taxon>Spermatophyta</taxon>
        <taxon>Magnoliopsida</taxon>
        <taxon>Ranunculales</taxon>
        <taxon>Menispermaceae</taxon>
        <taxon>Menispermoideae</taxon>
        <taxon>Cissampelideae</taxon>
        <taxon>Stephania</taxon>
    </lineage>
</organism>
<reference evidence="5 6" key="1">
    <citation type="submission" date="2024-01" db="EMBL/GenBank/DDBJ databases">
        <title>Genome assemblies of Stephania.</title>
        <authorList>
            <person name="Yang L."/>
        </authorList>
    </citation>
    <scope>NUCLEOTIDE SEQUENCE [LARGE SCALE GENOMIC DNA]</scope>
    <source>
        <strain evidence="5">YNDBR</strain>
        <tissue evidence="5">Leaf</tissue>
    </source>
</reference>